<comment type="caution">
    <text evidence="1">The sequence shown here is derived from an EMBL/GenBank/DDBJ whole genome shotgun (WGS) entry which is preliminary data.</text>
</comment>
<dbReference type="RefSeq" id="WP_119552763.1">
    <property type="nucleotide sequence ID" value="NZ_QXMN01000005.1"/>
</dbReference>
<name>A0A9X8D7T2_9BURK</name>
<dbReference type="InterPro" id="IPR029069">
    <property type="entry name" value="HotDog_dom_sf"/>
</dbReference>
<sequence length="159" mass="17888">MQLNQLTERDNYFEDFTVGEVMKHVRSKTLEPLEQVLITNMVMNTASGHFDEEVMKSHPMGRRLSFGGVNIAMFVGLASQDTAENAIAELGMDKIRLQGPVFHGDTLTAYTEVLEVGPAEREDAGVVRFKHYGTKQDGSIVFEGERTVLMKRRSHWGAR</sequence>
<gene>
    <name evidence="1" type="ORF">D3H34_07235</name>
</gene>
<reference evidence="1 2" key="1">
    <citation type="submission" date="2018-09" db="EMBL/GenBank/DDBJ databases">
        <title>Acidovorax cavernicola nov. sp. isolated from Gruta de las Maravillas (Aracena, Spain).</title>
        <authorList>
            <person name="Jurado V."/>
            <person name="Gutierrez-Patricio S."/>
            <person name="Gonzalez-Pimentel J.L."/>
            <person name="Miller A.Z."/>
            <person name="Laiz L."/>
            <person name="Saiz-Jimenez C."/>
        </authorList>
    </citation>
    <scope>NUCLEOTIDE SEQUENCE [LARGE SCALE GENOMIC DNA]</scope>
    <source>
        <strain evidence="1 2">1011MAR4D40.2</strain>
    </source>
</reference>
<dbReference type="Proteomes" id="UP000265619">
    <property type="component" value="Unassembled WGS sequence"/>
</dbReference>
<dbReference type="PANTHER" id="PTHR43664">
    <property type="entry name" value="MONOAMINE OXIDASE-RELATED"/>
    <property type="match status" value="1"/>
</dbReference>
<dbReference type="InterPro" id="IPR048274">
    <property type="entry name" value="MC_hydratase"/>
</dbReference>
<dbReference type="Pfam" id="PF19315">
    <property type="entry name" value="MC_hydratase"/>
    <property type="match status" value="1"/>
</dbReference>
<dbReference type="Gene3D" id="3.10.129.10">
    <property type="entry name" value="Hotdog Thioesterase"/>
    <property type="match status" value="1"/>
</dbReference>
<proteinExistence type="predicted"/>
<dbReference type="CDD" id="cd03451">
    <property type="entry name" value="FkbR2"/>
    <property type="match status" value="1"/>
</dbReference>
<organism evidence="1 2">
    <name type="scientific">Acidovorax cavernicola</name>
    <dbReference type="NCBI Taxonomy" id="1675792"/>
    <lineage>
        <taxon>Bacteria</taxon>
        <taxon>Pseudomonadati</taxon>
        <taxon>Pseudomonadota</taxon>
        <taxon>Betaproteobacteria</taxon>
        <taxon>Burkholderiales</taxon>
        <taxon>Comamonadaceae</taxon>
        <taxon>Acidovorax</taxon>
    </lineage>
</organism>
<dbReference type="AlphaFoldDB" id="A0A9X8D7T2"/>
<evidence type="ECO:0000313" key="1">
    <source>
        <dbReference type="EMBL" id="RIX83220.1"/>
    </source>
</evidence>
<protein>
    <submittedName>
        <fullName evidence="1">MaoC family dehydratase</fullName>
    </submittedName>
</protein>
<accession>A0A9X8D7T2</accession>
<keyword evidence="2" id="KW-1185">Reference proteome</keyword>
<dbReference type="InterPro" id="IPR052342">
    <property type="entry name" value="MCH/BMMD"/>
</dbReference>
<evidence type="ECO:0000313" key="2">
    <source>
        <dbReference type="Proteomes" id="UP000265619"/>
    </source>
</evidence>
<dbReference type="GO" id="GO:0016829">
    <property type="term" value="F:lyase activity"/>
    <property type="evidence" value="ECO:0007669"/>
    <property type="project" value="InterPro"/>
</dbReference>
<dbReference type="SUPFAM" id="SSF54637">
    <property type="entry name" value="Thioesterase/thiol ester dehydrase-isomerase"/>
    <property type="match status" value="1"/>
</dbReference>
<dbReference type="EMBL" id="QXMN01000005">
    <property type="protein sequence ID" value="RIX83220.1"/>
    <property type="molecule type" value="Genomic_DNA"/>
</dbReference>
<dbReference type="OrthoDB" id="6703795at2"/>
<dbReference type="PANTHER" id="PTHR43664:SF1">
    <property type="entry name" value="BETA-METHYLMALYL-COA DEHYDRATASE"/>
    <property type="match status" value="1"/>
</dbReference>